<accession>A0A060XYS1</accession>
<evidence type="ECO:0000313" key="19">
    <source>
        <dbReference type="Proteomes" id="UP000193380"/>
    </source>
</evidence>
<keyword evidence="10 16" id="KW-0401">Integrin</keyword>
<evidence type="ECO:0000256" key="1">
    <source>
        <dbReference type="ARBA" id="ARBA00004479"/>
    </source>
</evidence>
<dbReference type="InterPro" id="IPR032695">
    <property type="entry name" value="Integrin_dom_sf"/>
</dbReference>
<feature type="domain" description="VWFA" evidence="17">
    <location>
        <begin position="45"/>
        <end position="232"/>
    </location>
</feature>
<keyword evidence="9 16" id="KW-1133">Transmembrane helix</keyword>
<dbReference type="STRING" id="8022.A0A060XYS1"/>
<dbReference type="Proteomes" id="UP000193380">
    <property type="component" value="Unassembled WGS sequence"/>
</dbReference>
<dbReference type="PANTHER" id="PTHR23220:SF23">
    <property type="entry name" value="INTEGRIN ALPHA-2"/>
    <property type="match status" value="1"/>
</dbReference>
<dbReference type="GO" id="GO:0008305">
    <property type="term" value="C:integrin complex"/>
    <property type="evidence" value="ECO:0007669"/>
    <property type="project" value="InterPro"/>
</dbReference>
<evidence type="ECO:0000256" key="11">
    <source>
        <dbReference type="ARBA" id="ARBA00023136"/>
    </source>
</evidence>
<dbReference type="GO" id="GO:0033627">
    <property type="term" value="P:cell adhesion mediated by integrin"/>
    <property type="evidence" value="ECO:0007669"/>
    <property type="project" value="TreeGrafter"/>
</dbReference>
<evidence type="ECO:0000256" key="4">
    <source>
        <dbReference type="ARBA" id="ARBA00022723"/>
    </source>
</evidence>
<evidence type="ECO:0000256" key="8">
    <source>
        <dbReference type="ARBA" id="ARBA00022889"/>
    </source>
</evidence>
<reference evidence="18" key="2">
    <citation type="submission" date="2014-03" db="EMBL/GenBank/DDBJ databases">
        <authorList>
            <person name="Genoscope - CEA"/>
        </authorList>
    </citation>
    <scope>NUCLEOTIDE SEQUENCE</scope>
</reference>
<dbReference type="InterPro" id="IPR013519">
    <property type="entry name" value="Int_alpha_beta-p"/>
</dbReference>
<evidence type="ECO:0000256" key="9">
    <source>
        <dbReference type="ARBA" id="ARBA00022989"/>
    </source>
</evidence>
<feature type="repeat" description="FG-GAP" evidence="15">
    <location>
        <begin position="345"/>
        <end position="409"/>
    </location>
</feature>
<evidence type="ECO:0000256" key="14">
    <source>
        <dbReference type="ARBA" id="ARBA00023180"/>
    </source>
</evidence>
<evidence type="ECO:0000256" key="5">
    <source>
        <dbReference type="ARBA" id="ARBA00022729"/>
    </source>
</evidence>
<proteinExistence type="inferred from homology"/>
<keyword evidence="8 16" id="KW-0130">Cell adhesion</keyword>
<evidence type="ECO:0000256" key="6">
    <source>
        <dbReference type="ARBA" id="ARBA00022737"/>
    </source>
</evidence>
<evidence type="ECO:0000256" key="10">
    <source>
        <dbReference type="ARBA" id="ARBA00023037"/>
    </source>
</evidence>
<keyword evidence="11 16" id="KW-0472">Membrane</keyword>
<dbReference type="SUPFAM" id="SSF53300">
    <property type="entry name" value="vWA-like"/>
    <property type="match status" value="1"/>
</dbReference>
<dbReference type="Gene3D" id="2.130.10.130">
    <property type="entry name" value="Integrin alpha, N-terminal"/>
    <property type="match status" value="1"/>
</dbReference>
<dbReference type="SUPFAM" id="SSF69318">
    <property type="entry name" value="Integrin alpha N-terminal domain"/>
    <property type="match status" value="1"/>
</dbReference>
<dbReference type="Pfam" id="PF01839">
    <property type="entry name" value="FG-GAP"/>
    <property type="match status" value="1"/>
</dbReference>
<dbReference type="PROSITE" id="PS51470">
    <property type="entry name" value="FG_GAP"/>
    <property type="match status" value="1"/>
</dbReference>
<keyword evidence="5" id="KW-0732">Signal</keyword>
<dbReference type="Pfam" id="PF08441">
    <property type="entry name" value="Integrin_A_Ig_1"/>
    <property type="match status" value="1"/>
</dbReference>
<dbReference type="InterPro" id="IPR013517">
    <property type="entry name" value="FG-GAP"/>
</dbReference>
<comment type="subcellular location">
    <subcellularLocation>
        <location evidence="1 16">Membrane</location>
        <topology evidence="1 16">Single-pass type I membrane protein</topology>
    </subcellularLocation>
</comment>
<dbReference type="SMART" id="SM00191">
    <property type="entry name" value="Int_alpha"/>
    <property type="match status" value="2"/>
</dbReference>
<dbReference type="GO" id="GO:0005178">
    <property type="term" value="F:integrin binding"/>
    <property type="evidence" value="ECO:0007669"/>
    <property type="project" value="TreeGrafter"/>
</dbReference>
<feature type="transmembrane region" description="Helical" evidence="16">
    <location>
        <begin position="428"/>
        <end position="449"/>
    </location>
</feature>
<dbReference type="PaxDb" id="8022-A0A060XYS1"/>
<dbReference type="InterPro" id="IPR000413">
    <property type="entry name" value="Integrin_alpha"/>
</dbReference>
<dbReference type="GO" id="GO:0007229">
    <property type="term" value="P:integrin-mediated signaling pathway"/>
    <property type="evidence" value="ECO:0007669"/>
    <property type="project" value="UniProtKB-KW"/>
</dbReference>
<dbReference type="InterPro" id="IPR028994">
    <property type="entry name" value="Integrin_alpha_N"/>
</dbReference>
<gene>
    <name evidence="18" type="ORF">GSONMT00022873001</name>
</gene>
<organism evidence="18 19">
    <name type="scientific">Oncorhynchus mykiss</name>
    <name type="common">Rainbow trout</name>
    <name type="synonym">Salmo gairdneri</name>
    <dbReference type="NCBI Taxonomy" id="8022"/>
    <lineage>
        <taxon>Eukaryota</taxon>
        <taxon>Metazoa</taxon>
        <taxon>Chordata</taxon>
        <taxon>Craniata</taxon>
        <taxon>Vertebrata</taxon>
        <taxon>Euteleostomi</taxon>
        <taxon>Actinopterygii</taxon>
        <taxon>Neopterygii</taxon>
        <taxon>Teleostei</taxon>
        <taxon>Protacanthopterygii</taxon>
        <taxon>Salmoniformes</taxon>
        <taxon>Salmonidae</taxon>
        <taxon>Salmoninae</taxon>
        <taxon>Oncorhynchus</taxon>
    </lineage>
</organism>
<evidence type="ECO:0000256" key="15">
    <source>
        <dbReference type="PROSITE-ProRule" id="PRU00803"/>
    </source>
</evidence>
<reference evidence="18" key="1">
    <citation type="journal article" date="2014" name="Nat. Commun.">
        <title>The rainbow trout genome provides novel insights into evolution after whole-genome duplication in vertebrates.</title>
        <authorList>
            <person name="Berthelot C."/>
            <person name="Brunet F."/>
            <person name="Chalopin D."/>
            <person name="Juanchich A."/>
            <person name="Bernard M."/>
            <person name="Noel B."/>
            <person name="Bento P."/>
            <person name="Da Silva C."/>
            <person name="Labadie K."/>
            <person name="Alberti A."/>
            <person name="Aury J.M."/>
            <person name="Louis A."/>
            <person name="Dehais P."/>
            <person name="Bardou P."/>
            <person name="Montfort J."/>
            <person name="Klopp C."/>
            <person name="Cabau C."/>
            <person name="Gaspin C."/>
            <person name="Thorgaard G.H."/>
            <person name="Boussaha M."/>
            <person name="Quillet E."/>
            <person name="Guyomard R."/>
            <person name="Galiana D."/>
            <person name="Bobe J."/>
            <person name="Volff J.N."/>
            <person name="Genet C."/>
            <person name="Wincker P."/>
            <person name="Jaillon O."/>
            <person name="Roest Crollius H."/>
            <person name="Guiguen Y."/>
        </authorList>
    </citation>
    <scope>NUCLEOTIDE SEQUENCE [LARGE SCALE GENOMIC DNA]</scope>
</reference>
<dbReference type="GO" id="GO:0046872">
    <property type="term" value="F:metal ion binding"/>
    <property type="evidence" value="ECO:0007669"/>
    <property type="project" value="UniProtKB-KW"/>
</dbReference>
<dbReference type="InterPro" id="IPR036465">
    <property type="entry name" value="vWFA_dom_sf"/>
</dbReference>
<evidence type="ECO:0000313" key="18">
    <source>
        <dbReference type="EMBL" id="CDQ82090.1"/>
    </source>
</evidence>
<keyword evidence="13 16" id="KW-0675">Receptor</keyword>
<keyword evidence="7" id="KW-0106">Calcium</keyword>
<dbReference type="Pfam" id="PF00092">
    <property type="entry name" value="VWA"/>
    <property type="match status" value="1"/>
</dbReference>
<dbReference type="Gene3D" id="3.40.50.410">
    <property type="entry name" value="von Willebrand factor, type A domain"/>
    <property type="match status" value="1"/>
</dbReference>
<evidence type="ECO:0000256" key="7">
    <source>
        <dbReference type="ARBA" id="ARBA00022837"/>
    </source>
</evidence>
<dbReference type="PROSITE" id="PS50234">
    <property type="entry name" value="VWFA"/>
    <property type="match status" value="1"/>
</dbReference>
<comment type="similarity">
    <text evidence="2 16">Belongs to the integrin alpha chain family.</text>
</comment>
<keyword evidence="14" id="KW-0325">Glycoprotein</keyword>
<evidence type="ECO:0000256" key="3">
    <source>
        <dbReference type="ARBA" id="ARBA00022692"/>
    </source>
</evidence>
<dbReference type="InterPro" id="IPR002035">
    <property type="entry name" value="VWF_A"/>
</dbReference>
<name>A0A060XYS1_ONCMY</name>
<protein>
    <recommendedName>
        <fullName evidence="17">VWFA domain-containing protein</fullName>
    </recommendedName>
</protein>
<dbReference type="Gene3D" id="2.60.40.1460">
    <property type="entry name" value="Integrin domains. Chain A, domain 2"/>
    <property type="match status" value="1"/>
</dbReference>
<dbReference type="GO" id="GO:0007160">
    <property type="term" value="P:cell-matrix adhesion"/>
    <property type="evidence" value="ECO:0007669"/>
    <property type="project" value="TreeGrafter"/>
</dbReference>
<feature type="non-terminal residue" evidence="18">
    <location>
        <position position="1"/>
    </location>
</feature>
<dbReference type="SMART" id="SM00327">
    <property type="entry name" value="VWA"/>
    <property type="match status" value="1"/>
</dbReference>
<dbReference type="SUPFAM" id="SSF69179">
    <property type="entry name" value="Integrin domains"/>
    <property type="match status" value="1"/>
</dbReference>
<keyword evidence="4" id="KW-0479">Metal-binding</keyword>
<evidence type="ECO:0000256" key="16">
    <source>
        <dbReference type="RuleBase" id="RU003762"/>
    </source>
</evidence>
<evidence type="ECO:0000256" key="2">
    <source>
        <dbReference type="ARBA" id="ARBA00008054"/>
    </source>
</evidence>
<dbReference type="EMBL" id="FR905905">
    <property type="protein sequence ID" value="CDQ82090.1"/>
    <property type="molecule type" value="Genomic_DNA"/>
</dbReference>
<keyword evidence="3 16" id="KW-0812">Transmembrane</keyword>
<dbReference type="PRINTS" id="PR01185">
    <property type="entry name" value="INTEGRINA"/>
</dbReference>
<dbReference type="GO" id="GO:0098609">
    <property type="term" value="P:cell-cell adhesion"/>
    <property type="evidence" value="ECO:0007669"/>
    <property type="project" value="TreeGrafter"/>
</dbReference>
<keyword evidence="12" id="KW-1015">Disulfide bond</keyword>
<dbReference type="InterPro" id="IPR013649">
    <property type="entry name" value="Integrin_alpha_Ig-like_1"/>
</dbReference>
<dbReference type="AlphaFoldDB" id="A0A060XYS1"/>
<dbReference type="PRINTS" id="PR00453">
    <property type="entry name" value="VWFADOMAIN"/>
</dbReference>
<evidence type="ECO:0000256" key="13">
    <source>
        <dbReference type="ARBA" id="ARBA00023170"/>
    </source>
</evidence>
<keyword evidence="6" id="KW-0677">Repeat</keyword>
<dbReference type="GO" id="GO:0009897">
    <property type="term" value="C:external side of plasma membrane"/>
    <property type="evidence" value="ECO:0007669"/>
    <property type="project" value="TreeGrafter"/>
</dbReference>
<dbReference type="FunFam" id="3.40.50.410:FF:000012">
    <property type="entry name" value="Integrin, alpha 10"/>
    <property type="match status" value="1"/>
</dbReference>
<evidence type="ECO:0000259" key="17">
    <source>
        <dbReference type="PROSITE" id="PS50234"/>
    </source>
</evidence>
<sequence>TCGPLWAQKCGSQYYYPGICAEVSPLFNPLSSFSPALQTCGGPMDIAIVLDGSNSIYPWPPVVAFLKKLLENLDIGPDNTQVSIIQYAVDPDFEFYLNSYKTKDSIIAAAANIPQKSGLETNTFRAIEFARRQAFLPTNGARPGASKVMVVVTDGESHDKGLKDDVIGKCEQEKITRFGIAVLGYYIRNDIDTKNLIAEIKSIASTPTDRYFFNVSAEEALLEIAGTLGDRIFNIEGTGKGGDFQMEMSQVGFSAHQTKKQNMMMLGAVGAYGWSGTVVHYTPQKSDIFPKTAFENILEDRNHSSLLGYSVTTLNDGSTEYYVAGAPRSNHTGQVIVYIINSKGQPTVIDSQRGDQIGSYYGSVLCPLDVDKDGVSDILLVGAPMFMNEQKKETGKVYLLSFTKVSHTYCTLLHFYCTVLYCTVTYCSLLYCIVLYSTVLYCTVIYYSLLYCTLRYSEISTAALILHIQHPSLQLATGTSCNKHSNWTVLSPSLHSKTQSWTLLLTVVAALRDVLLSLPSCPLCCSLCPTMSRGLAVVTARATFNPDKVNILSKTCRVSGRLVSCFNTTVCFSATFRPKIPVGPVALRYNLTLDADLQSSRVTSRGQFSNSERVLQKDIRVSTRELCDTYEVFVQVKIDNMK</sequence>
<evidence type="ECO:0000256" key="12">
    <source>
        <dbReference type="ARBA" id="ARBA00023157"/>
    </source>
</evidence>
<dbReference type="PANTHER" id="PTHR23220">
    <property type="entry name" value="INTEGRIN ALPHA"/>
    <property type="match status" value="1"/>
</dbReference>